<evidence type="ECO:0000256" key="3">
    <source>
        <dbReference type="ARBA" id="ARBA00022448"/>
    </source>
</evidence>
<dbReference type="PANTHER" id="PTHR10332:SF88">
    <property type="entry name" value="EQUILIBRATIVE NUCLEOSIDE TRANSPORTER 1, ISOFORM A"/>
    <property type="match status" value="1"/>
</dbReference>
<evidence type="ECO:0000256" key="7">
    <source>
        <dbReference type="SAM" id="Phobius"/>
    </source>
</evidence>
<keyword evidence="5 7" id="KW-1133">Transmembrane helix</keyword>
<feature type="non-terminal residue" evidence="8">
    <location>
        <position position="1"/>
    </location>
</feature>
<feature type="transmembrane region" description="Helical" evidence="7">
    <location>
        <begin position="146"/>
        <end position="167"/>
    </location>
</feature>
<accession>A0A1V9XCW5</accession>
<dbReference type="Proteomes" id="UP000192247">
    <property type="component" value="Unassembled WGS sequence"/>
</dbReference>
<dbReference type="InterPro" id="IPR002259">
    <property type="entry name" value="Eqnu_transpt"/>
</dbReference>
<evidence type="ECO:0000256" key="1">
    <source>
        <dbReference type="ARBA" id="ARBA00004141"/>
    </source>
</evidence>
<dbReference type="GO" id="GO:0005886">
    <property type="term" value="C:plasma membrane"/>
    <property type="evidence" value="ECO:0007669"/>
    <property type="project" value="TreeGrafter"/>
</dbReference>
<organism evidence="8 9">
    <name type="scientific">Tropilaelaps mercedesae</name>
    <dbReference type="NCBI Taxonomy" id="418985"/>
    <lineage>
        <taxon>Eukaryota</taxon>
        <taxon>Metazoa</taxon>
        <taxon>Ecdysozoa</taxon>
        <taxon>Arthropoda</taxon>
        <taxon>Chelicerata</taxon>
        <taxon>Arachnida</taxon>
        <taxon>Acari</taxon>
        <taxon>Parasitiformes</taxon>
        <taxon>Mesostigmata</taxon>
        <taxon>Gamasina</taxon>
        <taxon>Dermanyssoidea</taxon>
        <taxon>Laelapidae</taxon>
        <taxon>Tropilaelaps</taxon>
    </lineage>
</organism>
<gene>
    <name evidence="8" type="ORF">BIW11_11032</name>
</gene>
<feature type="transmembrane region" description="Helical" evidence="7">
    <location>
        <begin position="7"/>
        <end position="31"/>
    </location>
</feature>
<dbReference type="PRINTS" id="PR01130">
    <property type="entry name" value="DERENTRNSPRT"/>
</dbReference>
<sequence length="411" mass="44831">YGFVTFTIFLFGVASLLPWNFFITATDYWNYKFRDPAVRVNSTETTPLQKSFNSYLAIASKLPYILFLVVNTAISNKVRCSVRVGFSLLACTALFLATTILVKVNTDKYQKEFLAATLCIVVLINVVCGFLQGGGTGLAGVLPSRYMAANVMGQATGGIFATLAQLFSLLLDAHPTDAALLYFGIATGLLIMTQMFFGILVKMNFYKYYMGHQNPCKISAETGAQNTSRKTPFWVIFKSGWKFHIAIVAIFWVTLAVFPAITALVRSSHADSGSALTNKFFVPLTCFVIFNFTDLFGRILAKYQPIPSSRGTVVLSVAIARIVFIPLLLLCNVTPASRSVTSVMFPHDWQFILIMTLFGLSNGYVTTLALTYASKACSEAHQEVAGSLAAVFLGVGLALGSLSSYGCIQLL</sequence>
<evidence type="ECO:0000256" key="5">
    <source>
        <dbReference type="ARBA" id="ARBA00022989"/>
    </source>
</evidence>
<feature type="transmembrane region" description="Helical" evidence="7">
    <location>
        <begin position="179"/>
        <end position="201"/>
    </location>
</feature>
<feature type="transmembrane region" description="Helical" evidence="7">
    <location>
        <begin position="349"/>
        <end position="372"/>
    </location>
</feature>
<comment type="similarity">
    <text evidence="2">Belongs to the SLC29A/ENT transporter (TC 2.A.57) family.</text>
</comment>
<evidence type="ECO:0000313" key="8">
    <source>
        <dbReference type="EMBL" id="OQR71390.1"/>
    </source>
</evidence>
<dbReference type="AlphaFoldDB" id="A0A1V9XCW5"/>
<dbReference type="InParanoid" id="A0A1V9XCW5"/>
<feature type="transmembrane region" description="Helical" evidence="7">
    <location>
        <begin position="82"/>
        <end position="101"/>
    </location>
</feature>
<evidence type="ECO:0000256" key="2">
    <source>
        <dbReference type="ARBA" id="ARBA00007965"/>
    </source>
</evidence>
<keyword evidence="4 7" id="KW-0812">Transmembrane</keyword>
<keyword evidence="6 7" id="KW-0472">Membrane</keyword>
<dbReference type="PIRSF" id="PIRSF016379">
    <property type="entry name" value="ENT"/>
    <property type="match status" value="1"/>
</dbReference>
<dbReference type="FunCoup" id="A0A1V9XCW5">
    <property type="interactions" value="190"/>
</dbReference>
<dbReference type="GO" id="GO:0005337">
    <property type="term" value="F:nucleoside transmembrane transporter activity"/>
    <property type="evidence" value="ECO:0007669"/>
    <property type="project" value="InterPro"/>
</dbReference>
<keyword evidence="3" id="KW-0813">Transport</keyword>
<evidence type="ECO:0000256" key="4">
    <source>
        <dbReference type="ARBA" id="ARBA00022692"/>
    </source>
</evidence>
<name>A0A1V9XCW5_9ACAR</name>
<feature type="transmembrane region" description="Helical" evidence="7">
    <location>
        <begin position="280"/>
        <end position="301"/>
    </location>
</feature>
<reference evidence="8 9" key="1">
    <citation type="journal article" date="2017" name="Gigascience">
        <title>Draft genome of the honey bee ectoparasitic mite, Tropilaelaps mercedesae, is shaped by the parasitic life history.</title>
        <authorList>
            <person name="Dong X."/>
            <person name="Armstrong S.D."/>
            <person name="Xia D."/>
            <person name="Makepeace B.L."/>
            <person name="Darby A.C."/>
            <person name="Kadowaki T."/>
        </authorList>
    </citation>
    <scope>NUCLEOTIDE SEQUENCE [LARGE SCALE GENOMIC DNA]</scope>
    <source>
        <strain evidence="8">Wuxi-XJTLU</strain>
    </source>
</reference>
<comment type="subcellular location">
    <subcellularLocation>
        <location evidence="1">Membrane</location>
        <topology evidence="1">Multi-pass membrane protein</topology>
    </subcellularLocation>
</comment>
<dbReference type="EMBL" id="MNPL01014709">
    <property type="protein sequence ID" value="OQR71390.1"/>
    <property type="molecule type" value="Genomic_DNA"/>
</dbReference>
<feature type="transmembrane region" description="Helical" evidence="7">
    <location>
        <begin position="113"/>
        <end position="134"/>
    </location>
</feature>
<feature type="transmembrane region" description="Helical" evidence="7">
    <location>
        <begin position="313"/>
        <end position="337"/>
    </location>
</feature>
<keyword evidence="9" id="KW-1185">Reference proteome</keyword>
<evidence type="ECO:0000256" key="6">
    <source>
        <dbReference type="ARBA" id="ARBA00023136"/>
    </source>
</evidence>
<dbReference type="OrthoDB" id="46396at2759"/>
<comment type="caution">
    <text evidence="8">The sequence shown here is derived from an EMBL/GenBank/DDBJ whole genome shotgun (WGS) entry which is preliminary data.</text>
</comment>
<dbReference type="PANTHER" id="PTHR10332">
    <property type="entry name" value="EQUILIBRATIVE NUCLEOSIDE TRANSPORTER"/>
    <property type="match status" value="1"/>
</dbReference>
<dbReference type="InterPro" id="IPR036259">
    <property type="entry name" value="MFS_trans_sf"/>
</dbReference>
<protein>
    <submittedName>
        <fullName evidence="8">Equilibrative nucleoside transporter 3-like</fullName>
    </submittedName>
</protein>
<dbReference type="SUPFAM" id="SSF103473">
    <property type="entry name" value="MFS general substrate transporter"/>
    <property type="match status" value="1"/>
</dbReference>
<dbReference type="Pfam" id="PF01733">
    <property type="entry name" value="Nucleoside_tran"/>
    <property type="match status" value="1"/>
</dbReference>
<proteinExistence type="inferred from homology"/>
<feature type="transmembrane region" description="Helical" evidence="7">
    <location>
        <begin position="384"/>
        <end position="405"/>
    </location>
</feature>
<evidence type="ECO:0000313" key="9">
    <source>
        <dbReference type="Proteomes" id="UP000192247"/>
    </source>
</evidence>
<feature type="transmembrane region" description="Helical" evidence="7">
    <location>
        <begin position="243"/>
        <end position="265"/>
    </location>
</feature>